<evidence type="ECO:0000313" key="4">
    <source>
        <dbReference type="Proteomes" id="UP001224775"/>
    </source>
</evidence>
<accession>A0AAD8YA79</accession>
<feature type="compositionally biased region" description="Pro residues" evidence="1">
    <location>
        <begin position="230"/>
        <end position="261"/>
    </location>
</feature>
<feature type="region of interest" description="Disordered" evidence="1">
    <location>
        <begin position="77"/>
        <end position="263"/>
    </location>
</feature>
<name>A0AAD8YA79_9STRA</name>
<feature type="compositionally biased region" description="Pro residues" evidence="1">
    <location>
        <begin position="125"/>
        <end position="136"/>
    </location>
</feature>
<feature type="region of interest" description="Disordered" evidence="1">
    <location>
        <begin position="576"/>
        <end position="600"/>
    </location>
</feature>
<dbReference type="EMBL" id="JATAAI010000012">
    <property type="protein sequence ID" value="KAK1741880.1"/>
    <property type="molecule type" value="Genomic_DNA"/>
</dbReference>
<keyword evidence="4" id="KW-1185">Reference proteome</keyword>
<organism evidence="3 4">
    <name type="scientific">Skeletonema marinoi</name>
    <dbReference type="NCBI Taxonomy" id="267567"/>
    <lineage>
        <taxon>Eukaryota</taxon>
        <taxon>Sar</taxon>
        <taxon>Stramenopiles</taxon>
        <taxon>Ochrophyta</taxon>
        <taxon>Bacillariophyta</taxon>
        <taxon>Coscinodiscophyceae</taxon>
        <taxon>Thalassiosirophycidae</taxon>
        <taxon>Thalassiosirales</taxon>
        <taxon>Skeletonemataceae</taxon>
        <taxon>Skeletonema</taxon>
        <taxon>Skeletonema marinoi-dohrnii complex</taxon>
    </lineage>
</organism>
<gene>
    <name evidence="3" type="ORF">QTG54_007453</name>
</gene>
<feature type="compositionally biased region" description="Pro residues" evidence="1">
    <location>
        <begin position="144"/>
        <end position="159"/>
    </location>
</feature>
<evidence type="ECO:0000256" key="1">
    <source>
        <dbReference type="SAM" id="MobiDB-lite"/>
    </source>
</evidence>
<feature type="compositionally biased region" description="Pro residues" evidence="1">
    <location>
        <begin position="166"/>
        <end position="186"/>
    </location>
</feature>
<feature type="compositionally biased region" description="Pro residues" evidence="1">
    <location>
        <begin position="193"/>
        <end position="204"/>
    </location>
</feature>
<protein>
    <submittedName>
        <fullName evidence="3">Uncharacterized protein</fullName>
    </submittedName>
</protein>
<proteinExistence type="predicted"/>
<feature type="signal peptide" evidence="2">
    <location>
        <begin position="1"/>
        <end position="30"/>
    </location>
</feature>
<feature type="chain" id="PRO_5042202456" evidence="2">
    <location>
        <begin position="31"/>
        <end position="600"/>
    </location>
</feature>
<reference evidence="3" key="1">
    <citation type="submission" date="2023-06" db="EMBL/GenBank/DDBJ databases">
        <title>Survivors Of The Sea: Transcriptome response of Skeletonema marinoi to long-term dormancy.</title>
        <authorList>
            <person name="Pinder M.I.M."/>
            <person name="Kourtchenko O."/>
            <person name="Robertson E.K."/>
            <person name="Larsson T."/>
            <person name="Maumus F."/>
            <person name="Osuna-Cruz C.M."/>
            <person name="Vancaester E."/>
            <person name="Stenow R."/>
            <person name="Vandepoele K."/>
            <person name="Ploug H."/>
            <person name="Bruchert V."/>
            <person name="Godhe A."/>
            <person name="Topel M."/>
        </authorList>
    </citation>
    <scope>NUCLEOTIDE SEQUENCE</scope>
    <source>
        <strain evidence="3">R05AC</strain>
    </source>
</reference>
<dbReference type="Proteomes" id="UP001224775">
    <property type="component" value="Unassembled WGS sequence"/>
</dbReference>
<sequence>MMIAMRRYMRWYTCILLLCLCHHGICTVDASDTQIKQREKAFAEDKEHRSLIMRGQNSQPKDRAVNKDGMTAKQLAKMKQADRKRMQMLARRKRKDSIERNKMRTNKGRLKPQYDGLPNTNPQPKMIPPPPPPPPSNLDESQYGPPPMDGPPPPPPPPMMEAGEYGPPPLNADGPPPPPMRPPPPLWEGTGYGPPPPLDRPPPPPRHDMMGMRGSKSSKAHSNGRGNKPPIKPGPPPHGPFPPDNQFPPHFPPDRPGPTPDRPAFYPTYMPEGKGVEITIQGLLNTYGLNFPMSSEGYDAMVTVFDKTIYDSASLSLDDNQMVIQVRILEIEGITPQFSGGSRRELQNIDSNSFQCTIVKQQQCCERDPPQGSDNPAQFCESLGCNINDCRRIRVDIIAEQLSRQGRNRKLQSLSEVDELYTAITESITQQVNSGAFTIRLKENASRCGDSCATLFSGVTVMPNPVFAPPTDISVHTAKPTRRPTRKPAKEPIIAYPTVFPTLFPTRNPTLSPTIYPTLKPTLSPTLYPTQSPTLSPSVLLPTLSPTLSPTISPTISPTNYPTISPTISPTQFPTISPTQFPTISPTQFPTISPTLSPTE</sequence>
<evidence type="ECO:0000256" key="2">
    <source>
        <dbReference type="SAM" id="SignalP"/>
    </source>
</evidence>
<feature type="compositionally biased region" description="Polar residues" evidence="1">
    <location>
        <begin position="215"/>
        <end position="225"/>
    </location>
</feature>
<dbReference type="AlphaFoldDB" id="A0AAD8YA79"/>
<comment type="caution">
    <text evidence="3">The sequence shown here is derived from an EMBL/GenBank/DDBJ whole genome shotgun (WGS) entry which is preliminary data.</text>
</comment>
<keyword evidence="2" id="KW-0732">Signal</keyword>
<evidence type="ECO:0000313" key="3">
    <source>
        <dbReference type="EMBL" id="KAK1741880.1"/>
    </source>
</evidence>